<keyword evidence="4" id="KW-1133">Transmembrane helix</keyword>
<name>Q4SF06_TETNG</name>
<dbReference type="PANTHER" id="PTHR11266:SF8">
    <property type="entry name" value="MPV17-LIKE PROTEIN 2"/>
    <property type="match status" value="1"/>
</dbReference>
<accession>Q4SF06</accession>
<evidence type="ECO:0000256" key="4">
    <source>
        <dbReference type="ARBA" id="ARBA00022989"/>
    </source>
</evidence>
<dbReference type="GO" id="GO:0005739">
    <property type="term" value="C:mitochondrion"/>
    <property type="evidence" value="ECO:0007669"/>
    <property type="project" value="TreeGrafter"/>
</dbReference>
<dbReference type="PANTHER" id="PTHR11266">
    <property type="entry name" value="PEROXISOMAL MEMBRANE PROTEIN 2, PXMP2 MPV17"/>
    <property type="match status" value="1"/>
</dbReference>
<keyword evidence="5" id="KW-0472">Membrane</keyword>
<evidence type="ECO:0000256" key="2">
    <source>
        <dbReference type="ARBA" id="ARBA00006824"/>
    </source>
</evidence>
<comment type="similarity">
    <text evidence="2 6">Belongs to the peroxisomal membrane protein PXMP2/4 family.</text>
</comment>
<comment type="caution">
    <text evidence="8">The sequence shown here is derived from an EMBL/GenBank/DDBJ whole genome shotgun (WGS) entry which is preliminary data.</text>
</comment>
<gene>
    <name evidence="8" type="ORF">GSTENG00019310001</name>
</gene>
<organism evidence="8">
    <name type="scientific">Tetraodon nigroviridis</name>
    <name type="common">Spotted green pufferfish</name>
    <name type="synonym">Chelonodon nigroviridis</name>
    <dbReference type="NCBI Taxonomy" id="99883"/>
    <lineage>
        <taxon>Eukaryota</taxon>
        <taxon>Metazoa</taxon>
        <taxon>Chordata</taxon>
        <taxon>Craniata</taxon>
        <taxon>Vertebrata</taxon>
        <taxon>Euteleostomi</taxon>
        <taxon>Actinopterygii</taxon>
        <taxon>Neopterygii</taxon>
        <taxon>Teleostei</taxon>
        <taxon>Neoteleostei</taxon>
        <taxon>Acanthomorphata</taxon>
        <taxon>Eupercaria</taxon>
        <taxon>Tetraodontiformes</taxon>
        <taxon>Tetradontoidea</taxon>
        <taxon>Tetraodontidae</taxon>
        <taxon>Tetraodon</taxon>
    </lineage>
</organism>
<dbReference type="AlphaFoldDB" id="Q4SF06"/>
<reference evidence="8" key="1">
    <citation type="journal article" date="2004" name="Nature">
        <title>Genome duplication in the teleost fish Tetraodon nigroviridis reveals the early vertebrate proto-karyotype.</title>
        <authorList>
            <person name="Jaillon O."/>
            <person name="Aury J.-M."/>
            <person name="Brunet F."/>
            <person name="Petit J.-L."/>
            <person name="Stange-Thomann N."/>
            <person name="Mauceli E."/>
            <person name="Bouneau L."/>
            <person name="Fischer C."/>
            <person name="Ozouf-Costaz C."/>
            <person name="Bernot A."/>
            <person name="Nicaud S."/>
            <person name="Jaffe D."/>
            <person name="Fisher S."/>
            <person name="Lutfalla G."/>
            <person name="Dossat C."/>
            <person name="Segurens B."/>
            <person name="Dasilva C."/>
            <person name="Salanoubat M."/>
            <person name="Levy M."/>
            <person name="Boudet N."/>
            <person name="Castellano S."/>
            <person name="Anthouard V."/>
            <person name="Jubin C."/>
            <person name="Castelli V."/>
            <person name="Katinka M."/>
            <person name="Vacherie B."/>
            <person name="Biemont C."/>
            <person name="Skalli Z."/>
            <person name="Cattolico L."/>
            <person name="Poulain J."/>
            <person name="De Berardinis V."/>
            <person name="Cruaud C."/>
            <person name="Duprat S."/>
            <person name="Brottier P."/>
            <person name="Coutanceau J.-P."/>
            <person name="Gouzy J."/>
            <person name="Parra G."/>
            <person name="Lardier G."/>
            <person name="Chapple C."/>
            <person name="McKernan K.J."/>
            <person name="McEwan P."/>
            <person name="Bosak S."/>
            <person name="Kellis M."/>
            <person name="Volff J.-N."/>
            <person name="Guigo R."/>
            <person name="Zody M.C."/>
            <person name="Mesirov J."/>
            <person name="Lindblad-Toh K."/>
            <person name="Birren B."/>
            <person name="Nusbaum C."/>
            <person name="Kahn D."/>
            <person name="Robinson-Rechavi M."/>
            <person name="Laudet V."/>
            <person name="Schachter V."/>
            <person name="Quetier F."/>
            <person name="Saurin W."/>
            <person name="Scarpelli C."/>
            <person name="Wincker P."/>
            <person name="Lander E.S."/>
            <person name="Weissenbach J."/>
            <person name="Roest Crollius H."/>
        </authorList>
    </citation>
    <scope>NUCLEOTIDE SEQUENCE [LARGE SCALE GENOMIC DNA]</scope>
</reference>
<evidence type="ECO:0000256" key="3">
    <source>
        <dbReference type="ARBA" id="ARBA00022692"/>
    </source>
</evidence>
<comment type="subcellular location">
    <subcellularLocation>
        <location evidence="1">Membrane</location>
        <topology evidence="1">Multi-pass membrane protein</topology>
    </subcellularLocation>
</comment>
<evidence type="ECO:0000256" key="6">
    <source>
        <dbReference type="RuleBase" id="RU363053"/>
    </source>
</evidence>
<keyword evidence="3" id="KW-0812">Transmembrane</keyword>
<evidence type="ECO:0000256" key="7">
    <source>
        <dbReference type="SAM" id="MobiDB-lite"/>
    </source>
</evidence>
<dbReference type="Pfam" id="PF04117">
    <property type="entry name" value="Mpv17_PMP22"/>
    <property type="match status" value="1"/>
</dbReference>
<evidence type="ECO:0000256" key="1">
    <source>
        <dbReference type="ARBA" id="ARBA00004141"/>
    </source>
</evidence>
<dbReference type="GO" id="GO:0016020">
    <property type="term" value="C:membrane"/>
    <property type="evidence" value="ECO:0007669"/>
    <property type="project" value="UniProtKB-SubCell"/>
</dbReference>
<dbReference type="OrthoDB" id="10267969at2759"/>
<evidence type="ECO:0000313" key="8">
    <source>
        <dbReference type="EMBL" id="CAG00776.1"/>
    </source>
</evidence>
<reference evidence="8" key="2">
    <citation type="submission" date="2004-02" db="EMBL/GenBank/DDBJ databases">
        <authorList>
            <consortium name="Genoscope"/>
            <consortium name="Whitehead Institute Centre for Genome Research"/>
        </authorList>
    </citation>
    <scope>NUCLEOTIDE SEQUENCE</scope>
</reference>
<dbReference type="KEGG" id="tng:GSTEN00019310G001"/>
<proteinExistence type="inferred from homology"/>
<dbReference type="EMBL" id="CAAE01014609">
    <property type="protein sequence ID" value="CAG00776.1"/>
    <property type="molecule type" value="Genomic_DNA"/>
</dbReference>
<dbReference type="GO" id="GO:0061668">
    <property type="term" value="P:mitochondrial ribosome assembly"/>
    <property type="evidence" value="ECO:0007669"/>
    <property type="project" value="TreeGrafter"/>
</dbReference>
<sequence length="234" mass="27424">MHMMKLEEKRRRRKSGSSPGAMLPQASKELLARMRFFWKPLFQGRYLLLTNTVTCGGMLALGDCVQQTWEIYKDPSKVRSWKRTGCMFAVGTALGPCMHYWYQWLDRLYPGRAMKTVTKKVLIDQLIGSPTIWFGFFIGMSVTEGHTVSEGLEEFKEKFWEFYKAMHLWVFQLCKLCLQADWCVWPPAQIINFYFLPPKFRVIYMNFVTLGWDVYISYLKHREKDPTAAAVPPS</sequence>
<feature type="region of interest" description="Disordered" evidence="7">
    <location>
        <begin position="1"/>
        <end position="22"/>
    </location>
</feature>
<protein>
    <submittedName>
        <fullName evidence="8">(spotted green pufferfish) hypothetical protein</fullName>
    </submittedName>
</protein>
<dbReference type="InterPro" id="IPR007248">
    <property type="entry name" value="Mpv17_PMP22"/>
</dbReference>
<evidence type="ECO:0000256" key="5">
    <source>
        <dbReference type="ARBA" id="ARBA00023136"/>
    </source>
</evidence>